<dbReference type="Proteomes" id="UP000258997">
    <property type="component" value="Segment"/>
</dbReference>
<feature type="transmembrane region" description="Helical" evidence="1">
    <location>
        <begin position="46"/>
        <end position="66"/>
    </location>
</feature>
<gene>
    <name evidence="2" type="ORF">CcrBL10_gp186c</name>
</gene>
<accession>A0A385E9N3</accession>
<evidence type="ECO:0000313" key="3">
    <source>
        <dbReference type="Proteomes" id="UP000258997"/>
    </source>
</evidence>
<protein>
    <submittedName>
        <fullName evidence="2">Uncharacterized protein</fullName>
    </submittedName>
</protein>
<keyword evidence="1" id="KW-0472">Membrane</keyword>
<keyword evidence="1" id="KW-0812">Transmembrane</keyword>
<organism evidence="2 3">
    <name type="scientific">Caulobacter phage CcrBL10</name>
    <dbReference type="NCBI Taxonomy" id="2283269"/>
    <lineage>
        <taxon>Viruses</taxon>
        <taxon>Duplodnaviria</taxon>
        <taxon>Heunggongvirae</taxon>
        <taxon>Uroviricota</taxon>
        <taxon>Caudoviricetes</taxon>
        <taxon>Jeanschmidtviridae</taxon>
        <taxon>Poindextervirus</taxon>
        <taxon>Poindextervirus BL10</taxon>
    </lineage>
</organism>
<keyword evidence="1" id="KW-1133">Transmembrane helix</keyword>
<evidence type="ECO:0000256" key="1">
    <source>
        <dbReference type="SAM" id="Phobius"/>
    </source>
</evidence>
<keyword evidence="3" id="KW-1185">Reference proteome</keyword>
<evidence type="ECO:0000313" key="2">
    <source>
        <dbReference type="EMBL" id="AXQ68390.1"/>
    </source>
</evidence>
<feature type="transmembrane region" description="Helical" evidence="1">
    <location>
        <begin position="6"/>
        <end position="25"/>
    </location>
</feature>
<dbReference type="EMBL" id="MH588544">
    <property type="protein sequence ID" value="AXQ68390.1"/>
    <property type="molecule type" value="Genomic_DNA"/>
</dbReference>
<name>A0A385E9N3_9CAUD</name>
<reference evidence="2 3" key="1">
    <citation type="submission" date="2018-07" db="EMBL/GenBank/DDBJ databases">
        <title>Giant CbK-like Caulobacter bacteriophages have genetically divergent genomes.</title>
        <authorList>
            <person name="Wilson K.M."/>
            <person name="Ely B."/>
        </authorList>
    </citation>
    <scope>NUCLEOTIDE SEQUENCE [LARGE SCALE GENOMIC DNA]</scope>
</reference>
<proteinExistence type="predicted"/>
<sequence length="71" mass="7493">MNLSGIMITVMLVSALGLYLADDILPQVIARASGNDRTFYTQARGWLRGASIVGGLYCLIVGAVVFTSSLA</sequence>